<gene>
    <name evidence="2" type="ORF">PLEPLA_LOCUS19003</name>
</gene>
<dbReference type="AlphaFoldDB" id="A0A9N7UIG0"/>
<accession>A0A9N7UIG0</accession>
<keyword evidence="3" id="KW-1185">Reference proteome</keyword>
<dbReference type="Proteomes" id="UP001153269">
    <property type="component" value="Unassembled WGS sequence"/>
</dbReference>
<reference evidence="2" key="1">
    <citation type="submission" date="2020-03" db="EMBL/GenBank/DDBJ databases">
        <authorList>
            <person name="Weist P."/>
        </authorList>
    </citation>
    <scope>NUCLEOTIDE SEQUENCE</scope>
</reference>
<comment type="caution">
    <text evidence="2">The sequence shown here is derived from an EMBL/GenBank/DDBJ whole genome shotgun (WGS) entry which is preliminary data.</text>
</comment>
<name>A0A9N7UIG0_PLEPL</name>
<evidence type="ECO:0000313" key="3">
    <source>
        <dbReference type="Proteomes" id="UP001153269"/>
    </source>
</evidence>
<evidence type="ECO:0000256" key="1">
    <source>
        <dbReference type="SAM" id="MobiDB-lite"/>
    </source>
</evidence>
<proteinExistence type="predicted"/>
<dbReference type="EMBL" id="CADEAL010001297">
    <property type="protein sequence ID" value="CAB1431007.1"/>
    <property type="molecule type" value="Genomic_DNA"/>
</dbReference>
<sequence>MESGDPCSENESELNVEGDSAIDEKPDEDEENCTSFTSVAFRFRKARFLFTAAYDRPTPLKHSSSKVNLNEGNIQEAAESLDEEEVMPYNERNVEEAAEVLPHTTNTMRFIFQRENVTAGERTGEASR</sequence>
<evidence type="ECO:0000313" key="2">
    <source>
        <dbReference type="EMBL" id="CAB1431007.1"/>
    </source>
</evidence>
<organism evidence="2 3">
    <name type="scientific">Pleuronectes platessa</name>
    <name type="common">European plaice</name>
    <dbReference type="NCBI Taxonomy" id="8262"/>
    <lineage>
        <taxon>Eukaryota</taxon>
        <taxon>Metazoa</taxon>
        <taxon>Chordata</taxon>
        <taxon>Craniata</taxon>
        <taxon>Vertebrata</taxon>
        <taxon>Euteleostomi</taxon>
        <taxon>Actinopterygii</taxon>
        <taxon>Neopterygii</taxon>
        <taxon>Teleostei</taxon>
        <taxon>Neoteleostei</taxon>
        <taxon>Acanthomorphata</taxon>
        <taxon>Carangaria</taxon>
        <taxon>Pleuronectiformes</taxon>
        <taxon>Pleuronectoidei</taxon>
        <taxon>Pleuronectidae</taxon>
        <taxon>Pleuronectes</taxon>
    </lineage>
</organism>
<protein>
    <submittedName>
        <fullName evidence="2">Uncharacterized protein</fullName>
    </submittedName>
</protein>
<feature type="region of interest" description="Disordered" evidence="1">
    <location>
        <begin position="1"/>
        <end position="33"/>
    </location>
</feature>